<accession>A0AAV5WWL2</accession>
<keyword evidence="3" id="KW-1185">Reference proteome</keyword>
<sequence>FKTHTINLASILAHRRRSTSPNRKLKEQRLRHVRKSPRPEGYDSASEEDEEEPYIDVLTQFCRSRSVEKVDIIRRWVPSARLLSPTAIIDSKFERIEKTAKREAAKKEIEFRDSCDWEETQARIAVMSDNRFEEWRKVNEERRRKEKAELERAEKGERTTIVPGTLSMHESILLFGRLRADNDVTQSLPIHKLIAPVNNNPRRRMFAPFLMDGAHLRVEREVNI</sequence>
<dbReference type="AlphaFoldDB" id="A0AAV5WWL2"/>
<gene>
    <name evidence="2" type="ORF">PFISCL1PPCAC_26375</name>
</gene>
<name>A0AAV5WWL2_9BILA</name>
<reference evidence="2" key="1">
    <citation type="submission" date="2023-10" db="EMBL/GenBank/DDBJ databases">
        <title>Genome assembly of Pristionchus species.</title>
        <authorList>
            <person name="Yoshida K."/>
            <person name="Sommer R.J."/>
        </authorList>
    </citation>
    <scope>NUCLEOTIDE SEQUENCE</scope>
    <source>
        <strain evidence="2">RS5133</strain>
    </source>
</reference>
<dbReference type="EMBL" id="BTSY01000007">
    <property type="protein sequence ID" value="GMT35078.1"/>
    <property type="molecule type" value="Genomic_DNA"/>
</dbReference>
<organism evidence="2 3">
    <name type="scientific">Pristionchus fissidentatus</name>
    <dbReference type="NCBI Taxonomy" id="1538716"/>
    <lineage>
        <taxon>Eukaryota</taxon>
        <taxon>Metazoa</taxon>
        <taxon>Ecdysozoa</taxon>
        <taxon>Nematoda</taxon>
        <taxon>Chromadorea</taxon>
        <taxon>Rhabditida</taxon>
        <taxon>Rhabditina</taxon>
        <taxon>Diplogasteromorpha</taxon>
        <taxon>Diplogasteroidea</taxon>
        <taxon>Neodiplogasteridae</taxon>
        <taxon>Pristionchus</taxon>
    </lineage>
</organism>
<proteinExistence type="predicted"/>
<feature type="non-terminal residue" evidence="2">
    <location>
        <position position="1"/>
    </location>
</feature>
<evidence type="ECO:0000256" key="1">
    <source>
        <dbReference type="SAM" id="MobiDB-lite"/>
    </source>
</evidence>
<evidence type="ECO:0000313" key="3">
    <source>
        <dbReference type="Proteomes" id="UP001432322"/>
    </source>
</evidence>
<protein>
    <submittedName>
        <fullName evidence="2">Uncharacterized protein</fullName>
    </submittedName>
</protein>
<dbReference type="Proteomes" id="UP001432322">
    <property type="component" value="Unassembled WGS sequence"/>
</dbReference>
<evidence type="ECO:0000313" key="2">
    <source>
        <dbReference type="EMBL" id="GMT35078.1"/>
    </source>
</evidence>
<feature type="region of interest" description="Disordered" evidence="1">
    <location>
        <begin position="16"/>
        <end position="51"/>
    </location>
</feature>
<comment type="caution">
    <text evidence="2">The sequence shown here is derived from an EMBL/GenBank/DDBJ whole genome shotgun (WGS) entry which is preliminary data.</text>
</comment>
<feature type="non-terminal residue" evidence="2">
    <location>
        <position position="224"/>
    </location>
</feature>